<gene>
    <name evidence="1" type="ORF">LWI28_015801</name>
</gene>
<evidence type="ECO:0000313" key="1">
    <source>
        <dbReference type="EMBL" id="KAI9153736.1"/>
    </source>
</evidence>
<sequence>MLCDLDEPEEQTIAHYLGGLQTKICNTVQLQQYWSFNDVVKISLKVEKQLKENRNGGTKSWFKYSIAKECPNRKIISLVKEVDKEALDENWQSEDEGPKFDEEITYGDQGESLVIRRSLNTTYAAADNWL</sequence>
<dbReference type="PANTHER" id="PTHR35046:SF26">
    <property type="entry name" value="RNA-DIRECTED DNA POLYMERASE"/>
    <property type="match status" value="1"/>
</dbReference>
<reference evidence="1" key="1">
    <citation type="journal article" date="2022" name="Plant J.">
        <title>Strategies of tolerance reflected in two North American maple genomes.</title>
        <authorList>
            <person name="McEvoy S.L."/>
            <person name="Sezen U.U."/>
            <person name="Trouern-Trend A."/>
            <person name="McMahon S.M."/>
            <person name="Schaberg P.G."/>
            <person name="Yang J."/>
            <person name="Wegrzyn J.L."/>
            <person name="Swenson N.G."/>
        </authorList>
    </citation>
    <scope>NUCLEOTIDE SEQUENCE</scope>
    <source>
        <strain evidence="1">91603</strain>
    </source>
</reference>
<organism evidence="1 2">
    <name type="scientific">Acer negundo</name>
    <name type="common">Box elder</name>
    <dbReference type="NCBI Taxonomy" id="4023"/>
    <lineage>
        <taxon>Eukaryota</taxon>
        <taxon>Viridiplantae</taxon>
        <taxon>Streptophyta</taxon>
        <taxon>Embryophyta</taxon>
        <taxon>Tracheophyta</taxon>
        <taxon>Spermatophyta</taxon>
        <taxon>Magnoliopsida</taxon>
        <taxon>eudicotyledons</taxon>
        <taxon>Gunneridae</taxon>
        <taxon>Pentapetalae</taxon>
        <taxon>rosids</taxon>
        <taxon>malvids</taxon>
        <taxon>Sapindales</taxon>
        <taxon>Sapindaceae</taxon>
        <taxon>Hippocastanoideae</taxon>
        <taxon>Acereae</taxon>
        <taxon>Acer</taxon>
    </lineage>
</organism>
<dbReference type="AlphaFoldDB" id="A0AAD5NEW1"/>
<protein>
    <submittedName>
        <fullName evidence="1">Uncharacterized protein</fullName>
    </submittedName>
</protein>
<accession>A0AAD5NEW1</accession>
<dbReference type="PANTHER" id="PTHR35046">
    <property type="entry name" value="ZINC KNUCKLE (CCHC-TYPE) FAMILY PROTEIN"/>
    <property type="match status" value="1"/>
</dbReference>
<reference evidence="1" key="2">
    <citation type="submission" date="2023-02" db="EMBL/GenBank/DDBJ databases">
        <authorList>
            <person name="Swenson N.G."/>
            <person name="Wegrzyn J.L."/>
            <person name="Mcevoy S.L."/>
        </authorList>
    </citation>
    <scope>NUCLEOTIDE SEQUENCE</scope>
    <source>
        <strain evidence="1">91603</strain>
        <tissue evidence="1">Leaf</tissue>
    </source>
</reference>
<dbReference type="Proteomes" id="UP001064489">
    <property type="component" value="Chromosome 11"/>
</dbReference>
<proteinExistence type="predicted"/>
<dbReference type="EMBL" id="JAJSOW010000108">
    <property type="protein sequence ID" value="KAI9153736.1"/>
    <property type="molecule type" value="Genomic_DNA"/>
</dbReference>
<evidence type="ECO:0000313" key="2">
    <source>
        <dbReference type="Proteomes" id="UP001064489"/>
    </source>
</evidence>
<keyword evidence="2" id="KW-1185">Reference proteome</keyword>
<comment type="caution">
    <text evidence="1">The sequence shown here is derived from an EMBL/GenBank/DDBJ whole genome shotgun (WGS) entry which is preliminary data.</text>
</comment>
<name>A0AAD5NEW1_ACENE</name>